<dbReference type="PANTHER" id="PTHR47354:SF5">
    <property type="entry name" value="PROTEIN RFBI"/>
    <property type="match status" value="1"/>
</dbReference>
<evidence type="ECO:0000313" key="3">
    <source>
        <dbReference type="EMBL" id="MFD2738906.1"/>
    </source>
</evidence>
<name>A0ABW5U1H5_9RHOB</name>
<evidence type="ECO:0000313" key="4">
    <source>
        <dbReference type="Proteomes" id="UP001597474"/>
    </source>
</evidence>
<organism evidence="3 4">
    <name type="scientific">Sulfitobacter aestuarii</name>
    <dbReference type="NCBI Taxonomy" id="2161676"/>
    <lineage>
        <taxon>Bacteria</taxon>
        <taxon>Pseudomonadati</taxon>
        <taxon>Pseudomonadota</taxon>
        <taxon>Alphaproteobacteria</taxon>
        <taxon>Rhodobacterales</taxon>
        <taxon>Roseobacteraceae</taxon>
        <taxon>Sulfitobacter</taxon>
    </lineage>
</organism>
<dbReference type="CDD" id="cd06184">
    <property type="entry name" value="flavohem_like_fad_nad_binding"/>
    <property type="match status" value="1"/>
</dbReference>
<dbReference type="SUPFAM" id="SSF52343">
    <property type="entry name" value="Ferredoxin reductase-like, C-terminal NADP-linked domain"/>
    <property type="match status" value="1"/>
</dbReference>
<dbReference type="InterPro" id="IPR001041">
    <property type="entry name" value="2Fe-2S_ferredoxin-type"/>
</dbReference>
<dbReference type="InterPro" id="IPR039261">
    <property type="entry name" value="FNR_nucleotide-bd"/>
</dbReference>
<dbReference type="Gene3D" id="2.40.30.10">
    <property type="entry name" value="Translation factors"/>
    <property type="match status" value="1"/>
</dbReference>
<dbReference type="Proteomes" id="UP001597474">
    <property type="component" value="Unassembled WGS sequence"/>
</dbReference>
<comment type="caution">
    <text evidence="3">The sequence shown here is derived from an EMBL/GenBank/DDBJ whole genome shotgun (WGS) entry which is preliminary data.</text>
</comment>
<proteinExistence type="predicted"/>
<dbReference type="RefSeq" id="WP_386372052.1">
    <property type="nucleotide sequence ID" value="NZ_JBHUMP010000003.1"/>
</dbReference>
<gene>
    <name evidence="3" type="ORF">ACFSUD_04940</name>
</gene>
<dbReference type="PRINTS" id="PR00409">
    <property type="entry name" value="PHDIOXRDTASE"/>
</dbReference>
<dbReference type="InterPro" id="IPR017938">
    <property type="entry name" value="Riboflavin_synthase-like_b-brl"/>
</dbReference>
<dbReference type="SUPFAM" id="SSF63380">
    <property type="entry name" value="Riboflavin synthase domain-like"/>
    <property type="match status" value="1"/>
</dbReference>
<dbReference type="Gene3D" id="3.40.50.80">
    <property type="entry name" value="Nucleotide-binding domain of ferredoxin-NADP reductase (FNR) module"/>
    <property type="match status" value="1"/>
</dbReference>
<dbReference type="Pfam" id="PF00111">
    <property type="entry name" value="Fer2"/>
    <property type="match status" value="1"/>
</dbReference>
<dbReference type="Pfam" id="PF00970">
    <property type="entry name" value="FAD_binding_6"/>
    <property type="match status" value="1"/>
</dbReference>
<dbReference type="SUPFAM" id="SSF54292">
    <property type="entry name" value="2Fe-2S ferredoxin-like"/>
    <property type="match status" value="1"/>
</dbReference>
<evidence type="ECO:0000259" key="2">
    <source>
        <dbReference type="PROSITE" id="PS51384"/>
    </source>
</evidence>
<dbReference type="InterPro" id="IPR050415">
    <property type="entry name" value="MRET"/>
</dbReference>
<dbReference type="Pfam" id="PF00175">
    <property type="entry name" value="NAD_binding_1"/>
    <property type="match status" value="1"/>
</dbReference>
<evidence type="ECO:0000259" key="1">
    <source>
        <dbReference type="PROSITE" id="PS51085"/>
    </source>
</evidence>
<feature type="domain" description="FAD-binding FR-type" evidence="2">
    <location>
        <begin position="3"/>
        <end position="116"/>
    </location>
</feature>
<dbReference type="PROSITE" id="PS51384">
    <property type="entry name" value="FAD_FR"/>
    <property type="match status" value="1"/>
</dbReference>
<sequence length="394" mass="42110">MSSGFRRFRVTDKIRESEIITSFHLEPADGAPLFAARPGQYLTLKLPTPEGSVLKTYSLSGDVTAPGSHRITVKRGGRPVDAAHLPEGVGSCWLHDAVSPGMELEVAAPRGSFVLDEDSERPVLLLGGGVGLTPLVAMAHRLAETERRVWFLQACENGAVQALGDELRELAEASQGRIRNHVIYRNPSDADRASGPGHSVGMIDKALLQSLLPLDDYDVYLCGPTPFMVAMYRLLRELGVTKARIAYEFFGKAASLEVLAEQPQIAPQTASKAPAAIAGLAFLTNPDARAMPEDLPVARGPVKAANDTGQGNDVVFARSGVSAAWNDSANSLLELAEEAGLTPAFSCRAGICNTCRCGLKEGEVRYFEEPLDPPGPGEVLLCCARPEGRVVLDI</sequence>
<dbReference type="InterPro" id="IPR036010">
    <property type="entry name" value="2Fe-2S_ferredoxin-like_sf"/>
</dbReference>
<feature type="domain" description="2Fe-2S ferredoxin-type" evidence="1">
    <location>
        <begin position="312"/>
        <end position="394"/>
    </location>
</feature>
<dbReference type="PANTHER" id="PTHR47354">
    <property type="entry name" value="NADH OXIDOREDUCTASE HCR"/>
    <property type="match status" value="1"/>
</dbReference>
<dbReference type="EMBL" id="JBHUMP010000003">
    <property type="protein sequence ID" value="MFD2738906.1"/>
    <property type="molecule type" value="Genomic_DNA"/>
</dbReference>
<dbReference type="InterPro" id="IPR001433">
    <property type="entry name" value="OxRdtase_FAD/NAD-bd"/>
</dbReference>
<keyword evidence="4" id="KW-1185">Reference proteome</keyword>
<protein>
    <submittedName>
        <fullName evidence="3">2Fe-2S iron-sulfur cluster-binding protein</fullName>
    </submittedName>
</protein>
<dbReference type="PROSITE" id="PS51085">
    <property type="entry name" value="2FE2S_FER_2"/>
    <property type="match status" value="1"/>
</dbReference>
<dbReference type="InterPro" id="IPR008333">
    <property type="entry name" value="Cbr1-like_FAD-bd_dom"/>
</dbReference>
<dbReference type="InterPro" id="IPR017927">
    <property type="entry name" value="FAD-bd_FR_type"/>
</dbReference>
<dbReference type="Gene3D" id="3.10.20.30">
    <property type="match status" value="1"/>
</dbReference>
<reference evidence="4" key="1">
    <citation type="journal article" date="2019" name="Int. J. Syst. Evol. Microbiol.">
        <title>The Global Catalogue of Microorganisms (GCM) 10K type strain sequencing project: providing services to taxonomists for standard genome sequencing and annotation.</title>
        <authorList>
            <consortium name="The Broad Institute Genomics Platform"/>
            <consortium name="The Broad Institute Genome Sequencing Center for Infectious Disease"/>
            <person name="Wu L."/>
            <person name="Ma J."/>
        </authorList>
    </citation>
    <scope>NUCLEOTIDE SEQUENCE [LARGE SCALE GENOMIC DNA]</scope>
    <source>
        <strain evidence="4">TISTR 2562</strain>
    </source>
</reference>
<dbReference type="InterPro" id="IPR012675">
    <property type="entry name" value="Beta-grasp_dom_sf"/>
</dbReference>
<dbReference type="CDD" id="cd00207">
    <property type="entry name" value="fer2"/>
    <property type="match status" value="1"/>
</dbReference>
<accession>A0ABW5U1H5</accession>